<dbReference type="PANTHER" id="PTHR46985:SF2">
    <property type="entry name" value="APOPTOSIS-ASSOCIATED SPECK-LIKE PROTEIN CONTAINING A CARD"/>
    <property type="match status" value="1"/>
</dbReference>
<dbReference type="Pfam" id="PF00619">
    <property type="entry name" value="CARD"/>
    <property type="match status" value="1"/>
</dbReference>
<sequence length="384" mass="43437">SGASVSDGSSTFNRFIFYRFRCPGPGVFQCTLTRLVFVMAQEAELLYRNVQWDESLLQQAGKTAAGPLFNITCSEDAVRQLHLPHCETKEALCVDGLLSVAHIFDDGISILKPMRITDTHVIVNVSHLSAFGLIWNFVKKSFKIPEPGQVLLFLRFKDTVPLKINVFLLHERIHLSEVSNDATYIETSSDCVLHIGQRYSVHCEPDGLKIQPNILVGFQHAEFWNKRGPNYYPTFEVFLTANLEVVTLIVKDQDGNEAWRRDGKSSTAAAEMIDKLQLIRSEFIERVSAEGLNKIVDKLLERHIIIDEEMESGTFETKSRANKVRCIIDTVLRKGNDACRHLLDVLKEVDPSLFRVLVPKRSQKKPVKKLMSCGAKVSRYSVKS</sequence>
<evidence type="ECO:0000256" key="5">
    <source>
        <dbReference type="ARBA" id="ARBA00023198"/>
    </source>
</evidence>
<evidence type="ECO:0000256" key="1">
    <source>
        <dbReference type="ARBA" id="ARBA00004514"/>
    </source>
</evidence>
<reference evidence="8" key="2">
    <citation type="submission" date="2025-09" db="UniProtKB">
        <authorList>
            <consortium name="Ensembl"/>
        </authorList>
    </citation>
    <scope>IDENTIFICATION</scope>
</reference>
<dbReference type="PROSITE" id="PS50209">
    <property type="entry name" value="CARD"/>
    <property type="match status" value="1"/>
</dbReference>
<dbReference type="InterPro" id="IPR001315">
    <property type="entry name" value="CARD"/>
</dbReference>
<name>A0A3Q4I4Z8_NEOBR</name>
<keyword evidence="2" id="KW-0963">Cytoplasm</keyword>
<reference evidence="8" key="1">
    <citation type="submission" date="2025-08" db="UniProtKB">
        <authorList>
            <consortium name="Ensembl"/>
        </authorList>
    </citation>
    <scope>IDENTIFICATION</scope>
</reference>
<protein>
    <recommendedName>
        <fullName evidence="10">CARD domain-containing protein</fullName>
    </recommendedName>
</protein>
<evidence type="ECO:0000256" key="2">
    <source>
        <dbReference type="ARBA" id="ARBA00022490"/>
    </source>
</evidence>
<evidence type="ECO:0000313" key="9">
    <source>
        <dbReference type="Proteomes" id="UP000261580"/>
    </source>
</evidence>
<dbReference type="InterPro" id="IPR011029">
    <property type="entry name" value="DEATH-like_dom_sf"/>
</dbReference>
<keyword evidence="9" id="KW-1185">Reference proteome</keyword>
<dbReference type="Pfam" id="PF23679">
    <property type="entry name" value="UPA-FIIND"/>
    <property type="match status" value="1"/>
</dbReference>
<feature type="domain" description="CARD" evidence="6">
    <location>
        <begin position="276"/>
        <end position="361"/>
    </location>
</feature>
<dbReference type="PANTHER" id="PTHR46985">
    <property type="entry name" value="NACHT, LRR AND PYD DOMAINS-CONTAINING PROTEIN 1"/>
    <property type="match status" value="1"/>
</dbReference>
<evidence type="ECO:0000259" key="7">
    <source>
        <dbReference type="PROSITE" id="PS51830"/>
    </source>
</evidence>
<dbReference type="SUPFAM" id="SSF47986">
    <property type="entry name" value="DEATH domain"/>
    <property type="match status" value="1"/>
</dbReference>
<evidence type="ECO:0000256" key="3">
    <source>
        <dbReference type="ARBA" id="ARBA00022588"/>
    </source>
</evidence>
<evidence type="ECO:0000259" key="6">
    <source>
        <dbReference type="PROSITE" id="PS50209"/>
    </source>
</evidence>
<dbReference type="GO" id="GO:0045087">
    <property type="term" value="P:innate immune response"/>
    <property type="evidence" value="ECO:0007669"/>
    <property type="project" value="UniProtKB-KW"/>
</dbReference>
<dbReference type="InterPro" id="IPR051249">
    <property type="entry name" value="NLRP_Inflammasome"/>
</dbReference>
<dbReference type="PROSITE" id="PS51830">
    <property type="entry name" value="FIIND"/>
    <property type="match status" value="1"/>
</dbReference>
<dbReference type="Bgee" id="ENSNBRG00000022754">
    <property type="expression patterns" value="Expressed in zone of skin and 1 other cell type or tissue"/>
</dbReference>
<accession>A0A3Q4I4Z8</accession>
<evidence type="ECO:0008006" key="10">
    <source>
        <dbReference type="Google" id="ProtNLM"/>
    </source>
</evidence>
<dbReference type="Ensembl" id="ENSNBRT00000030654.1">
    <property type="protein sequence ID" value="ENSNBRP00000029891.1"/>
    <property type="gene ID" value="ENSNBRG00000022754.1"/>
</dbReference>
<dbReference type="InterPro" id="IPR025307">
    <property type="entry name" value="FIIND_dom"/>
</dbReference>
<dbReference type="GO" id="GO:0005829">
    <property type="term" value="C:cytosol"/>
    <property type="evidence" value="ECO:0007669"/>
    <property type="project" value="UniProtKB-SubCell"/>
</dbReference>
<dbReference type="AlphaFoldDB" id="A0A3Q4I4Z8"/>
<dbReference type="GO" id="GO:0006954">
    <property type="term" value="P:inflammatory response"/>
    <property type="evidence" value="ECO:0007669"/>
    <property type="project" value="UniProtKB-KW"/>
</dbReference>
<evidence type="ECO:0000313" key="8">
    <source>
        <dbReference type="Ensembl" id="ENSNBRP00000029891.1"/>
    </source>
</evidence>
<proteinExistence type="predicted"/>
<dbReference type="Proteomes" id="UP000261580">
    <property type="component" value="Unassembled WGS sequence"/>
</dbReference>
<organism evidence="8 9">
    <name type="scientific">Neolamprologus brichardi</name>
    <name type="common">Fairy cichlid</name>
    <name type="synonym">Lamprologus brichardi</name>
    <dbReference type="NCBI Taxonomy" id="32507"/>
    <lineage>
        <taxon>Eukaryota</taxon>
        <taxon>Metazoa</taxon>
        <taxon>Chordata</taxon>
        <taxon>Craniata</taxon>
        <taxon>Vertebrata</taxon>
        <taxon>Euteleostomi</taxon>
        <taxon>Actinopterygii</taxon>
        <taxon>Neopterygii</taxon>
        <taxon>Teleostei</taxon>
        <taxon>Neoteleostei</taxon>
        <taxon>Acanthomorphata</taxon>
        <taxon>Ovalentaria</taxon>
        <taxon>Cichlomorphae</taxon>
        <taxon>Cichliformes</taxon>
        <taxon>Cichlidae</taxon>
        <taxon>African cichlids</taxon>
        <taxon>Pseudocrenilabrinae</taxon>
        <taxon>Lamprologini</taxon>
        <taxon>Neolamprologus</taxon>
    </lineage>
</organism>
<dbReference type="Pfam" id="PF13553">
    <property type="entry name" value="FIIND"/>
    <property type="match status" value="1"/>
</dbReference>
<dbReference type="OMA" id="MRIPTSS"/>
<dbReference type="GeneTree" id="ENSGT00730000111912"/>
<keyword evidence="5" id="KW-0395">Inflammatory response</keyword>
<keyword evidence="3" id="KW-0399">Innate immunity</keyword>
<dbReference type="GO" id="GO:0042981">
    <property type="term" value="P:regulation of apoptotic process"/>
    <property type="evidence" value="ECO:0007669"/>
    <property type="project" value="InterPro"/>
</dbReference>
<comment type="subcellular location">
    <subcellularLocation>
        <location evidence="1">Cytoplasm</location>
        <location evidence="1">Cytosol</location>
    </subcellularLocation>
</comment>
<feature type="domain" description="FIIND" evidence="7">
    <location>
        <begin position="1"/>
        <end position="277"/>
    </location>
</feature>
<dbReference type="Gene3D" id="1.10.533.10">
    <property type="entry name" value="Death Domain, Fas"/>
    <property type="match status" value="1"/>
</dbReference>
<keyword evidence="4" id="KW-0391">Immunity</keyword>
<evidence type="ECO:0000256" key="4">
    <source>
        <dbReference type="ARBA" id="ARBA00022859"/>
    </source>
</evidence>